<dbReference type="EnsemblMetazoa" id="CapteT197506">
    <property type="protein sequence ID" value="CapteP197506"/>
    <property type="gene ID" value="CapteG197506"/>
</dbReference>
<dbReference type="EMBL" id="KB309435">
    <property type="protein sequence ID" value="ELT94411.1"/>
    <property type="molecule type" value="Genomic_DNA"/>
</dbReference>
<reference evidence="4" key="1">
    <citation type="submission" date="2012-12" db="EMBL/GenBank/DDBJ databases">
        <authorList>
            <person name="Hellsten U."/>
            <person name="Grimwood J."/>
            <person name="Chapman J.A."/>
            <person name="Shapiro H."/>
            <person name="Aerts A."/>
            <person name="Otillar R.P."/>
            <person name="Terry A.Y."/>
            <person name="Boore J.L."/>
            <person name="Simakov O."/>
            <person name="Marletaz F."/>
            <person name="Cho S.-J."/>
            <person name="Edsinger-Gonzales E."/>
            <person name="Havlak P."/>
            <person name="Kuo D.-H."/>
            <person name="Larsson T."/>
            <person name="Lv J."/>
            <person name="Arendt D."/>
            <person name="Savage R."/>
            <person name="Osoegawa K."/>
            <person name="de Jong P."/>
            <person name="Lindberg D.R."/>
            <person name="Seaver E.C."/>
            <person name="Weisblat D.A."/>
            <person name="Putnam N.H."/>
            <person name="Grigoriev I.V."/>
            <person name="Rokhsar D.S."/>
        </authorList>
    </citation>
    <scope>NUCLEOTIDE SEQUENCE</scope>
    <source>
        <strain evidence="4">I ESC-2004</strain>
    </source>
</reference>
<keyword evidence="4" id="KW-1185">Reference proteome</keyword>
<reference evidence="2 4" key="2">
    <citation type="journal article" date="2013" name="Nature">
        <title>Insights into bilaterian evolution from three spiralian genomes.</title>
        <authorList>
            <person name="Simakov O."/>
            <person name="Marletaz F."/>
            <person name="Cho S.J."/>
            <person name="Edsinger-Gonzales E."/>
            <person name="Havlak P."/>
            <person name="Hellsten U."/>
            <person name="Kuo D.H."/>
            <person name="Larsson T."/>
            <person name="Lv J."/>
            <person name="Arendt D."/>
            <person name="Savage R."/>
            <person name="Osoegawa K."/>
            <person name="de Jong P."/>
            <person name="Grimwood J."/>
            <person name="Chapman J.A."/>
            <person name="Shapiro H."/>
            <person name="Aerts A."/>
            <person name="Otillar R.P."/>
            <person name="Terry A.Y."/>
            <person name="Boore J.L."/>
            <person name="Grigoriev I.V."/>
            <person name="Lindberg D.R."/>
            <person name="Seaver E.C."/>
            <person name="Weisblat D.A."/>
            <person name="Putnam N.H."/>
            <person name="Rokhsar D.S."/>
        </authorList>
    </citation>
    <scope>NUCLEOTIDE SEQUENCE</scope>
    <source>
        <strain evidence="2 4">I ESC-2004</strain>
    </source>
</reference>
<proteinExistence type="predicted"/>
<reference evidence="3" key="3">
    <citation type="submission" date="2015-06" db="UniProtKB">
        <authorList>
            <consortium name="EnsemblMetazoa"/>
        </authorList>
    </citation>
    <scope>IDENTIFICATION</scope>
</reference>
<evidence type="ECO:0000313" key="2">
    <source>
        <dbReference type="EMBL" id="ELT94411.1"/>
    </source>
</evidence>
<feature type="region of interest" description="Disordered" evidence="1">
    <location>
        <begin position="195"/>
        <end position="237"/>
    </location>
</feature>
<dbReference type="AlphaFoldDB" id="R7TSF1"/>
<name>R7TSF1_CAPTE</name>
<feature type="region of interest" description="Disordered" evidence="1">
    <location>
        <begin position="68"/>
        <end position="95"/>
    </location>
</feature>
<evidence type="ECO:0000313" key="3">
    <source>
        <dbReference type="EnsemblMetazoa" id="CapteP197506"/>
    </source>
</evidence>
<protein>
    <submittedName>
        <fullName evidence="2 3">Uncharacterized protein</fullName>
    </submittedName>
</protein>
<evidence type="ECO:0000256" key="1">
    <source>
        <dbReference type="SAM" id="MobiDB-lite"/>
    </source>
</evidence>
<evidence type="ECO:0000313" key="4">
    <source>
        <dbReference type="Proteomes" id="UP000014760"/>
    </source>
</evidence>
<sequence>MVTLATLSVSALQTVSCKRWRGQNGLVTFFLHTDRESQNQGFEAKKRVADGVCRAAITSLGTIVLKVPPIGKPSESNRRSKSVQEAAGSSVIPTESPFNSVQIKTPFRCPSLNFEMRVPPPDADDALRSRGGETQNQTACRCDVGSRNCRLHCGVDDLKAIHQRLMLQVAQSPTKPCTPGLYGMAVEKFHRKPENRVANSRVERSNLRAMKKSSESLPNISKMDKPTSRSQSKLSESNAVELNSSCMRLPDINKLKASSNFRQTPTVEEEDDVTVLDDSAYKQAGSTSWRKSDRTRDLKGLTFHHHRKLIQSASALLDKGFKVWSEKIRDFSSGVVDTASYEMFARKPTVKYTIPKVLASMTVTMNKDSRIKMPPEPSSNLKTVQGNAGQEGVKEVAAEPGDCSLHDDT</sequence>
<organism evidence="2">
    <name type="scientific">Capitella teleta</name>
    <name type="common">Polychaete worm</name>
    <dbReference type="NCBI Taxonomy" id="283909"/>
    <lineage>
        <taxon>Eukaryota</taxon>
        <taxon>Metazoa</taxon>
        <taxon>Spiralia</taxon>
        <taxon>Lophotrochozoa</taxon>
        <taxon>Annelida</taxon>
        <taxon>Polychaeta</taxon>
        <taxon>Sedentaria</taxon>
        <taxon>Scolecida</taxon>
        <taxon>Capitellidae</taxon>
        <taxon>Capitella</taxon>
    </lineage>
</organism>
<dbReference type="EMBL" id="AMQN01012300">
    <property type="status" value="NOT_ANNOTATED_CDS"/>
    <property type="molecule type" value="Genomic_DNA"/>
</dbReference>
<feature type="compositionally biased region" description="Polar residues" evidence="1">
    <location>
        <begin position="378"/>
        <end position="388"/>
    </location>
</feature>
<accession>R7TSF1</accession>
<feature type="compositionally biased region" description="Polar residues" evidence="1">
    <location>
        <begin position="228"/>
        <end position="237"/>
    </location>
</feature>
<dbReference type="Proteomes" id="UP000014760">
    <property type="component" value="Unassembled WGS sequence"/>
</dbReference>
<gene>
    <name evidence="2" type="ORF">CAPTEDRAFT_197506</name>
</gene>
<dbReference type="HOGENOM" id="CLU_673087_0_0_1"/>
<feature type="region of interest" description="Disordered" evidence="1">
    <location>
        <begin position="372"/>
        <end position="409"/>
    </location>
</feature>